<dbReference type="PROSITE" id="PS00028">
    <property type="entry name" value="ZINC_FINGER_C2H2_1"/>
    <property type="match status" value="4"/>
</dbReference>
<dbReference type="EMBL" id="KV953937">
    <property type="protein sequence ID" value="PIO23725.1"/>
    <property type="molecule type" value="Genomic_DNA"/>
</dbReference>
<organism evidence="14 15">
    <name type="scientific">Aquarana catesbeiana</name>
    <name type="common">American bullfrog</name>
    <name type="synonym">Rana catesbeiana</name>
    <dbReference type="NCBI Taxonomy" id="8400"/>
    <lineage>
        <taxon>Eukaryota</taxon>
        <taxon>Metazoa</taxon>
        <taxon>Chordata</taxon>
        <taxon>Craniata</taxon>
        <taxon>Vertebrata</taxon>
        <taxon>Euteleostomi</taxon>
        <taxon>Amphibia</taxon>
        <taxon>Batrachia</taxon>
        <taxon>Anura</taxon>
        <taxon>Neobatrachia</taxon>
        <taxon>Ranoidea</taxon>
        <taxon>Ranidae</taxon>
        <taxon>Aquarana</taxon>
    </lineage>
</organism>
<comment type="subcellular location">
    <subcellularLocation>
        <location evidence="2">Nucleus</location>
    </subcellularLocation>
</comment>
<evidence type="ECO:0000259" key="13">
    <source>
        <dbReference type="PROSITE" id="PS50157"/>
    </source>
</evidence>
<name>A0A2G9R7F8_AQUCT</name>
<evidence type="ECO:0000256" key="10">
    <source>
        <dbReference type="ARBA" id="ARBA00023163"/>
    </source>
</evidence>
<dbReference type="PROSITE" id="PS50157">
    <property type="entry name" value="ZINC_FINGER_C2H2_2"/>
    <property type="match status" value="4"/>
</dbReference>
<dbReference type="FunFam" id="3.30.160.60:FF:001573">
    <property type="entry name" value="Zinc finger protein 407"/>
    <property type="match status" value="1"/>
</dbReference>
<dbReference type="InterPro" id="IPR013087">
    <property type="entry name" value="Znf_C2H2_type"/>
</dbReference>
<keyword evidence="9" id="KW-0238">DNA-binding</keyword>
<comment type="similarity">
    <text evidence="3">Belongs to the krueppel C2H2-type zinc-finger protein family.</text>
</comment>
<dbReference type="Pfam" id="PF23561">
    <property type="entry name" value="zf-C2H2_15"/>
    <property type="match status" value="1"/>
</dbReference>
<evidence type="ECO:0000313" key="14">
    <source>
        <dbReference type="EMBL" id="PIO23725.1"/>
    </source>
</evidence>
<evidence type="ECO:0000313" key="15">
    <source>
        <dbReference type="Proteomes" id="UP000228934"/>
    </source>
</evidence>
<dbReference type="InterPro" id="IPR050636">
    <property type="entry name" value="C2H2-ZF_domain-containing"/>
</dbReference>
<keyword evidence="11" id="KW-0539">Nucleus</keyword>
<evidence type="ECO:0000256" key="2">
    <source>
        <dbReference type="ARBA" id="ARBA00004123"/>
    </source>
</evidence>
<evidence type="ECO:0000256" key="9">
    <source>
        <dbReference type="ARBA" id="ARBA00023125"/>
    </source>
</evidence>
<dbReference type="FunFam" id="3.30.160.60:FF:000557">
    <property type="entry name" value="zinc finger and SCAN domain-containing protein 29"/>
    <property type="match status" value="1"/>
</dbReference>
<evidence type="ECO:0000256" key="11">
    <source>
        <dbReference type="ARBA" id="ARBA00023242"/>
    </source>
</evidence>
<keyword evidence="4" id="KW-0479">Metal-binding</keyword>
<keyword evidence="7" id="KW-0862">Zinc</keyword>
<dbReference type="Proteomes" id="UP000228934">
    <property type="component" value="Unassembled WGS sequence"/>
</dbReference>
<evidence type="ECO:0000256" key="1">
    <source>
        <dbReference type="ARBA" id="ARBA00003767"/>
    </source>
</evidence>
<dbReference type="GO" id="GO:0005634">
    <property type="term" value="C:nucleus"/>
    <property type="evidence" value="ECO:0007669"/>
    <property type="project" value="UniProtKB-SubCell"/>
</dbReference>
<dbReference type="Gene3D" id="3.30.160.60">
    <property type="entry name" value="Classic Zinc Finger"/>
    <property type="match status" value="4"/>
</dbReference>
<keyword evidence="6 12" id="KW-0863">Zinc-finger</keyword>
<feature type="domain" description="C2H2-type" evidence="13">
    <location>
        <begin position="67"/>
        <end position="94"/>
    </location>
</feature>
<evidence type="ECO:0000256" key="12">
    <source>
        <dbReference type="PROSITE-ProRule" id="PRU00042"/>
    </source>
</evidence>
<dbReference type="InterPro" id="IPR056436">
    <property type="entry name" value="Znf-C2H2_ZIC1-5/GLI1-3-like"/>
</dbReference>
<keyword evidence="10" id="KW-0804">Transcription</keyword>
<evidence type="ECO:0000256" key="4">
    <source>
        <dbReference type="ARBA" id="ARBA00022723"/>
    </source>
</evidence>
<feature type="non-terminal residue" evidence="14">
    <location>
        <position position="302"/>
    </location>
</feature>
<feature type="domain" description="C2H2-type" evidence="13">
    <location>
        <begin position="123"/>
        <end position="150"/>
    </location>
</feature>
<evidence type="ECO:0000256" key="6">
    <source>
        <dbReference type="ARBA" id="ARBA00022771"/>
    </source>
</evidence>
<dbReference type="OrthoDB" id="5977959at2759"/>
<keyword evidence="8" id="KW-0805">Transcription regulation</keyword>
<sequence>MSESKGQTAVLNIRQDCSGRNTLISNGHFGLCPTLVQPDPATERGSFPIQSSGTLLAVSDFKSSKIFICTKCGKSFQQHAELMLHLNVHFNQKSFICTHCGKKFTTKYTLANHVRVHTGERPFSCSTCGRSFATKSALVGHNYVHTAMKYGSGTKTDNFDNESFVCSECEQHFSLKDDFMKNQNTHNPTTFLCFLCGKHFATKANLVSHKMNHRHEKPFSCPTFITQSTHERSHILVQNVENVLPRSQDFLFIESFTRGKSLIHALIVARPFGTDRLSQNTREVTLAKSHIHVLNVENALPA</sequence>
<dbReference type="FunFam" id="3.30.160.60:FF:000100">
    <property type="entry name" value="Zinc finger 45-like"/>
    <property type="match status" value="1"/>
</dbReference>
<evidence type="ECO:0000256" key="7">
    <source>
        <dbReference type="ARBA" id="ARBA00022833"/>
    </source>
</evidence>
<keyword evidence="5" id="KW-0677">Repeat</keyword>
<dbReference type="SUPFAM" id="SSF57667">
    <property type="entry name" value="beta-beta-alpha zinc fingers"/>
    <property type="match status" value="3"/>
</dbReference>
<dbReference type="GO" id="GO:0003677">
    <property type="term" value="F:DNA binding"/>
    <property type="evidence" value="ECO:0007669"/>
    <property type="project" value="UniProtKB-KW"/>
</dbReference>
<evidence type="ECO:0000256" key="3">
    <source>
        <dbReference type="ARBA" id="ARBA00006991"/>
    </source>
</evidence>
<dbReference type="InterPro" id="IPR036236">
    <property type="entry name" value="Znf_C2H2_sf"/>
</dbReference>
<dbReference type="Pfam" id="PF00096">
    <property type="entry name" value="zf-C2H2"/>
    <property type="match status" value="3"/>
</dbReference>
<keyword evidence="15" id="KW-1185">Reference proteome</keyword>
<feature type="domain" description="C2H2-type" evidence="13">
    <location>
        <begin position="191"/>
        <end position="218"/>
    </location>
</feature>
<feature type="domain" description="C2H2-type" evidence="13">
    <location>
        <begin position="95"/>
        <end position="122"/>
    </location>
</feature>
<dbReference type="SMART" id="SM00355">
    <property type="entry name" value="ZnF_C2H2"/>
    <property type="match status" value="5"/>
</dbReference>
<dbReference type="PANTHER" id="PTHR47772">
    <property type="entry name" value="ZINC FINGER PROTEIN 200"/>
    <property type="match status" value="1"/>
</dbReference>
<dbReference type="AlphaFoldDB" id="A0A2G9R7F8"/>
<accession>A0A2G9R7F8</accession>
<comment type="function">
    <text evidence="1">May be involved in transcriptional regulation.</text>
</comment>
<evidence type="ECO:0000256" key="8">
    <source>
        <dbReference type="ARBA" id="ARBA00023015"/>
    </source>
</evidence>
<gene>
    <name evidence="14" type="ORF">AB205_0031030</name>
</gene>
<dbReference type="PANTHER" id="PTHR47772:SF13">
    <property type="entry name" value="GASTRULA ZINC FINGER PROTEIN XLCGF49.1-LIKE-RELATED"/>
    <property type="match status" value="1"/>
</dbReference>
<reference evidence="15" key="1">
    <citation type="journal article" date="2017" name="Nat. Commun.">
        <title>The North American bullfrog draft genome provides insight into hormonal regulation of long noncoding RNA.</title>
        <authorList>
            <person name="Hammond S.A."/>
            <person name="Warren R.L."/>
            <person name="Vandervalk B.P."/>
            <person name="Kucuk E."/>
            <person name="Khan H."/>
            <person name="Gibb E.A."/>
            <person name="Pandoh P."/>
            <person name="Kirk H."/>
            <person name="Zhao Y."/>
            <person name="Jones M."/>
            <person name="Mungall A.J."/>
            <person name="Coope R."/>
            <person name="Pleasance S."/>
            <person name="Moore R.A."/>
            <person name="Holt R.A."/>
            <person name="Round J.M."/>
            <person name="Ohora S."/>
            <person name="Walle B.V."/>
            <person name="Veldhoen N."/>
            <person name="Helbing C.C."/>
            <person name="Birol I."/>
        </authorList>
    </citation>
    <scope>NUCLEOTIDE SEQUENCE [LARGE SCALE GENOMIC DNA]</scope>
</reference>
<dbReference type="GO" id="GO:0008270">
    <property type="term" value="F:zinc ion binding"/>
    <property type="evidence" value="ECO:0007669"/>
    <property type="project" value="UniProtKB-KW"/>
</dbReference>
<protein>
    <recommendedName>
        <fullName evidence="13">C2H2-type domain-containing protein</fullName>
    </recommendedName>
</protein>
<evidence type="ECO:0000256" key="5">
    <source>
        <dbReference type="ARBA" id="ARBA00022737"/>
    </source>
</evidence>
<proteinExistence type="inferred from homology"/>